<feature type="region of interest" description="Disordered" evidence="2">
    <location>
        <begin position="300"/>
        <end position="533"/>
    </location>
</feature>
<dbReference type="InterPro" id="IPR052457">
    <property type="entry name" value="Ankyrin-DD_containing_protein"/>
</dbReference>
<dbReference type="PROSITE" id="PS50088">
    <property type="entry name" value="ANK_REPEAT"/>
    <property type="match status" value="2"/>
</dbReference>
<feature type="compositionally biased region" description="Polar residues" evidence="2">
    <location>
        <begin position="423"/>
        <end position="439"/>
    </location>
</feature>
<reference evidence="3" key="1">
    <citation type="submission" date="2020-04" db="EMBL/GenBank/DDBJ databases">
        <title>Analysis of mating type loci in Filobasidium floriforme.</title>
        <authorList>
            <person name="Nowrousian M."/>
        </authorList>
    </citation>
    <scope>NUCLEOTIDE SEQUENCE</scope>
    <source>
        <strain evidence="3">CBS 6242</strain>
    </source>
</reference>
<feature type="repeat" description="ANK" evidence="1">
    <location>
        <begin position="142"/>
        <end position="174"/>
    </location>
</feature>
<keyword evidence="1" id="KW-0040">ANK repeat</keyword>
<evidence type="ECO:0000313" key="4">
    <source>
        <dbReference type="Proteomes" id="UP000812966"/>
    </source>
</evidence>
<dbReference type="PANTHER" id="PTHR24125">
    <property type="entry name" value="ANKYRIN REPEAT AND DEATH DOMAIN-CONTAINING PROTEIN"/>
    <property type="match status" value="1"/>
</dbReference>
<keyword evidence="4" id="KW-1185">Reference proteome</keyword>
<dbReference type="AlphaFoldDB" id="A0A8K0NR28"/>
<comment type="caution">
    <text evidence="3">The sequence shown here is derived from an EMBL/GenBank/DDBJ whole genome shotgun (WGS) entry which is preliminary data.</text>
</comment>
<feature type="compositionally biased region" description="Low complexity" evidence="2">
    <location>
        <begin position="337"/>
        <end position="348"/>
    </location>
</feature>
<evidence type="ECO:0000256" key="2">
    <source>
        <dbReference type="SAM" id="MobiDB-lite"/>
    </source>
</evidence>
<gene>
    <name evidence="3" type="ORF">FFLO_02645</name>
</gene>
<evidence type="ECO:0008006" key="5">
    <source>
        <dbReference type="Google" id="ProtNLM"/>
    </source>
</evidence>
<dbReference type="PROSITE" id="PS50297">
    <property type="entry name" value="ANK_REP_REGION"/>
    <property type="match status" value="2"/>
</dbReference>
<evidence type="ECO:0000313" key="3">
    <source>
        <dbReference type="EMBL" id="KAG7561916.1"/>
    </source>
</evidence>
<feature type="compositionally biased region" description="Polar residues" evidence="2">
    <location>
        <begin position="400"/>
        <end position="409"/>
    </location>
</feature>
<feature type="compositionally biased region" description="Low complexity" evidence="2">
    <location>
        <begin position="300"/>
        <end position="317"/>
    </location>
</feature>
<dbReference type="InterPro" id="IPR036770">
    <property type="entry name" value="Ankyrin_rpt-contain_sf"/>
</dbReference>
<dbReference type="Proteomes" id="UP000812966">
    <property type="component" value="Unassembled WGS sequence"/>
</dbReference>
<sequence>MARNPSLRLRQAVQKNDLNLVMRLRYKTDLRNTDERRLTSLAWAALSVSKDVFEWLLLDAGHDDDELSRDSENSTILHLLASLPSPEYNNNNYNTPNSSFGPNMSTTGGKEKKKVEIFQAALRMTNMYWDVFPDLIDWSNSAGKTALHMACQSGNTELVRTLCELGADMQLTDLQGNSPLHYASAWNNLACIKILLEFGCPSSSRNNESFTALDYAFSTTLAREFALAIREAGEARRLRRIQGTSGASGAESRSGSGSGYGHGNGTGMGTGPGLGPGGTGYFRTLANKGSFVTVFSEEASTGAGSGSRNNNIGSPIIQGGGPSTPPQFHLTTPEARSPSSSMWSLPSSERQPKTHAYPERGLVPSTSRQTPRKDQANHNYNRTSPHLSPTPTPPPSTLTRNPHSETYSLDPQFHPRRIERSSSNRSTPSEGRSRTNSAFESRRPNIPAIHIPDSHKYANTQISTNSNGNTNPDTNTTANSRERPKSTEFFLVGNQQEQQKVFDSPVSMRSVVPPPRANASSNGLDSLSLGRPL</sequence>
<dbReference type="SMART" id="SM00248">
    <property type="entry name" value="ANK"/>
    <property type="match status" value="3"/>
</dbReference>
<feature type="compositionally biased region" description="Gly residues" evidence="2">
    <location>
        <begin position="256"/>
        <end position="275"/>
    </location>
</feature>
<accession>A0A8K0NR28</accession>
<evidence type="ECO:0000256" key="1">
    <source>
        <dbReference type="PROSITE-ProRule" id="PRU00023"/>
    </source>
</evidence>
<dbReference type="Pfam" id="PF12796">
    <property type="entry name" value="Ank_2"/>
    <property type="match status" value="1"/>
</dbReference>
<feature type="repeat" description="ANK" evidence="1">
    <location>
        <begin position="175"/>
        <end position="207"/>
    </location>
</feature>
<dbReference type="PANTHER" id="PTHR24125:SF5">
    <property type="entry name" value="ANKYRIN REPEAT PROTEIN"/>
    <property type="match status" value="1"/>
</dbReference>
<proteinExistence type="predicted"/>
<name>A0A8K0NR28_9TREE</name>
<feature type="compositionally biased region" description="Polar residues" evidence="2">
    <location>
        <begin position="457"/>
        <end position="479"/>
    </location>
</feature>
<organism evidence="3 4">
    <name type="scientific">Filobasidium floriforme</name>
    <dbReference type="NCBI Taxonomy" id="5210"/>
    <lineage>
        <taxon>Eukaryota</taxon>
        <taxon>Fungi</taxon>
        <taxon>Dikarya</taxon>
        <taxon>Basidiomycota</taxon>
        <taxon>Agaricomycotina</taxon>
        <taxon>Tremellomycetes</taxon>
        <taxon>Filobasidiales</taxon>
        <taxon>Filobasidiaceae</taxon>
        <taxon>Filobasidium</taxon>
    </lineage>
</organism>
<feature type="region of interest" description="Disordered" evidence="2">
    <location>
        <begin position="240"/>
        <end position="275"/>
    </location>
</feature>
<dbReference type="Gene3D" id="1.25.40.20">
    <property type="entry name" value="Ankyrin repeat-containing domain"/>
    <property type="match status" value="2"/>
</dbReference>
<dbReference type="SUPFAM" id="SSF48403">
    <property type="entry name" value="Ankyrin repeat"/>
    <property type="match status" value="1"/>
</dbReference>
<protein>
    <recommendedName>
        <fullName evidence="5">Ankyrin</fullName>
    </recommendedName>
</protein>
<feature type="compositionally biased region" description="Low complexity" evidence="2">
    <location>
        <begin position="243"/>
        <end position="255"/>
    </location>
</feature>
<dbReference type="EMBL" id="JABELV010000043">
    <property type="protein sequence ID" value="KAG7561916.1"/>
    <property type="molecule type" value="Genomic_DNA"/>
</dbReference>
<dbReference type="InterPro" id="IPR002110">
    <property type="entry name" value="Ankyrin_rpt"/>
</dbReference>